<keyword evidence="5" id="KW-0227">DNA damage</keyword>
<dbReference type="GO" id="GO:0046983">
    <property type="term" value="F:protein dimerization activity"/>
    <property type="evidence" value="ECO:0007669"/>
    <property type="project" value="InterPro"/>
</dbReference>
<dbReference type="InterPro" id="IPR031657">
    <property type="entry name" value="REPA_OB_2"/>
</dbReference>
<feature type="region of interest" description="Disordered" evidence="13">
    <location>
        <begin position="1"/>
        <end position="27"/>
    </location>
</feature>
<comment type="similarity">
    <text evidence="2">Belongs to the replication factor A protein 1 family.</text>
</comment>
<evidence type="ECO:0000256" key="2">
    <source>
        <dbReference type="ARBA" id="ARBA00005690"/>
    </source>
</evidence>
<evidence type="ECO:0000256" key="6">
    <source>
        <dbReference type="ARBA" id="ARBA00022771"/>
    </source>
</evidence>
<gene>
    <name evidence="15" type="ORF">FSB_LOCUS21835</name>
</gene>
<keyword evidence="3" id="KW-0235">DNA replication</keyword>
<dbReference type="FunFam" id="2.40.50.140:FF:000064">
    <property type="entry name" value="Replication protein A subunit"/>
    <property type="match status" value="1"/>
</dbReference>
<dbReference type="InterPro" id="IPR044974">
    <property type="entry name" value="Disease_R_plants"/>
</dbReference>
<evidence type="ECO:0000256" key="12">
    <source>
        <dbReference type="ARBA" id="ARBA00023242"/>
    </source>
</evidence>
<evidence type="ECO:0000256" key="8">
    <source>
        <dbReference type="ARBA" id="ARBA00023027"/>
    </source>
</evidence>
<dbReference type="CDD" id="cd04474">
    <property type="entry name" value="RPA1_DBD_A"/>
    <property type="match status" value="1"/>
</dbReference>
<evidence type="ECO:0000259" key="14">
    <source>
        <dbReference type="PROSITE" id="PS50104"/>
    </source>
</evidence>
<keyword evidence="6" id="KW-0863">Zinc-finger</keyword>
<evidence type="ECO:0000256" key="13">
    <source>
        <dbReference type="SAM" id="MobiDB-lite"/>
    </source>
</evidence>
<dbReference type="FunFam" id="2.40.50.140:FF:000041">
    <property type="entry name" value="Replication protein A subunit"/>
    <property type="match status" value="1"/>
</dbReference>
<dbReference type="InterPro" id="IPR012337">
    <property type="entry name" value="RNaseH-like_sf"/>
</dbReference>
<dbReference type="InterPro" id="IPR012340">
    <property type="entry name" value="NA-bd_OB-fold"/>
</dbReference>
<feature type="compositionally biased region" description="Basic residues" evidence="13">
    <location>
        <begin position="1"/>
        <end position="12"/>
    </location>
</feature>
<name>A0A2N9G3A3_FAGSY</name>
<organism evidence="15">
    <name type="scientific">Fagus sylvatica</name>
    <name type="common">Beechnut</name>
    <dbReference type="NCBI Taxonomy" id="28930"/>
    <lineage>
        <taxon>Eukaryota</taxon>
        <taxon>Viridiplantae</taxon>
        <taxon>Streptophyta</taxon>
        <taxon>Embryophyta</taxon>
        <taxon>Tracheophyta</taxon>
        <taxon>Spermatophyta</taxon>
        <taxon>Magnoliopsida</taxon>
        <taxon>eudicotyledons</taxon>
        <taxon>Gunneridae</taxon>
        <taxon>Pentapetalae</taxon>
        <taxon>rosids</taxon>
        <taxon>fabids</taxon>
        <taxon>Fagales</taxon>
        <taxon>Fagaceae</taxon>
        <taxon>Fagus</taxon>
    </lineage>
</organism>
<dbReference type="InterPro" id="IPR000157">
    <property type="entry name" value="TIR_dom"/>
</dbReference>
<dbReference type="GO" id="GO:0006952">
    <property type="term" value="P:defense response"/>
    <property type="evidence" value="ECO:0007669"/>
    <property type="project" value="InterPro"/>
</dbReference>
<keyword evidence="8" id="KW-0520">NAD</keyword>
<keyword evidence="7" id="KW-0862">Zinc</keyword>
<evidence type="ECO:0000256" key="7">
    <source>
        <dbReference type="ARBA" id="ARBA00022833"/>
    </source>
</evidence>
<dbReference type="AlphaFoldDB" id="A0A2N9G3A3"/>
<evidence type="ECO:0000256" key="10">
    <source>
        <dbReference type="ARBA" id="ARBA00023172"/>
    </source>
</evidence>
<feature type="compositionally biased region" description="Low complexity" evidence="13">
    <location>
        <begin position="13"/>
        <end position="27"/>
    </location>
</feature>
<feature type="domain" description="TIR" evidence="14">
    <location>
        <begin position="29"/>
        <end position="195"/>
    </location>
</feature>
<dbReference type="GO" id="GO:0003677">
    <property type="term" value="F:DNA binding"/>
    <property type="evidence" value="ECO:0007669"/>
    <property type="project" value="UniProtKB-KW"/>
</dbReference>
<dbReference type="PANTHER" id="PTHR11017">
    <property type="entry name" value="LEUCINE-RICH REPEAT-CONTAINING PROTEIN"/>
    <property type="match status" value="1"/>
</dbReference>
<dbReference type="GO" id="GO:0006260">
    <property type="term" value="P:DNA replication"/>
    <property type="evidence" value="ECO:0007669"/>
    <property type="project" value="UniProtKB-KW"/>
</dbReference>
<dbReference type="GO" id="GO:0006281">
    <property type="term" value="P:DNA repair"/>
    <property type="evidence" value="ECO:0007669"/>
    <property type="project" value="UniProtKB-KW"/>
</dbReference>
<proteinExistence type="inferred from homology"/>
<dbReference type="InterPro" id="IPR035897">
    <property type="entry name" value="Toll_tir_struct_dom_sf"/>
</dbReference>
<keyword evidence="10" id="KW-0233">DNA recombination</keyword>
<dbReference type="InterPro" id="IPR004365">
    <property type="entry name" value="NA-bd_OB_tRNA"/>
</dbReference>
<evidence type="ECO:0000256" key="5">
    <source>
        <dbReference type="ARBA" id="ARBA00022763"/>
    </source>
</evidence>
<dbReference type="GO" id="GO:0008270">
    <property type="term" value="F:zinc ion binding"/>
    <property type="evidence" value="ECO:0007669"/>
    <property type="project" value="UniProtKB-KW"/>
</dbReference>
<dbReference type="GO" id="GO:0005634">
    <property type="term" value="C:nucleus"/>
    <property type="evidence" value="ECO:0007669"/>
    <property type="project" value="UniProtKB-SubCell"/>
</dbReference>
<accession>A0A2N9G3A3</accession>
<dbReference type="Gene3D" id="3.40.50.10140">
    <property type="entry name" value="Toll/interleukin-1 receptor homology (TIR) domain"/>
    <property type="match status" value="1"/>
</dbReference>
<dbReference type="PANTHER" id="PTHR11017:SF570">
    <property type="entry name" value="DISEASE RESISTANCE PROTEIN (TIR-NBS CLASS)-RELATED"/>
    <property type="match status" value="1"/>
</dbReference>
<keyword evidence="4" id="KW-0479">Metal-binding</keyword>
<dbReference type="GO" id="GO:0007165">
    <property type="term" value="P:signal transduction"/>
    <property type="evidence" value="ECO:0007669"/>
    <property type="project" value="InterPro"/>
</dbReference>
<sequence length="605" mass="68473">MDYKGNTKKQKRSSNADTAGSSSSTVSGGEYEVYLSFRGKDTRKSFADYLYHDLAYAGIRTFRDDDELRVGEEIGPALLKAIKESKISIPIFSRDYASSKWCLRELAKMVECHNDDTMKQKIFPIFYDVEPSDVRHQTGSYEEAFRQHKNDFDQEIVQGWKKAMRVVGQMKGWELEKETNGYEGELVKIVVSKVLLELKKYYMVVTDNLVGIYHHEEEMTKLLHVGFNGVRIVRIHGMWIVKTTIAKVIYNKFSVLFDCCYFLPDVGETSQQHNGLLNLQNPHNAISALNPDQVRWAIKARVTAKGDIHCYNNDRGDGKVFSFDLLDSNGGEIHVTCFNAVVDRFYDAIEVGKVYLISKGSLKPAQKNFNHLKNEWEILLKATSTVELCLDEDGSIPRQQFSFRPISEIENAENNSILDIIGIVISVNPSMPIMKKNGMETQRRILNLKDGSGKSVELTLWGEFCNREGQQLQEMIDSGVFPVLAVKAGKINDFNGKSIESFSATQLFINPVLLPKSLQLQEDILAIPVTTVASKSAFSTSGRLLSPHRSRLHPRTLEALMCAQSWLWSELKDSSLMPDDATIQNILEDYDDHEEEESGAMELVD</sequence>
<evidence type="ECO:0000256" key="4">
    <source>
        <dbReference type="ARBA" id="ARBA00022723"/>
    </source>
</evidence>
<dbReference type="FunFam" id="3.40.50.10140:FF:000007">
    <property type="entry name" value="Disease resistance protein (TIR-NBS-LRR class)"/>
    <property type="match status" value="1"/>
</dbReference>
<dbReference type="SMART" id="SM00255">
    <property type="entry name" value="TIR"/>
    <property type="match status" value="1"/>
</dbReference>
<keyword evidence="11" id="KW-0234">DNA repair</keyword>
<keyword evidence="9" id="KW-0238">DNA-binding</keyword>
<dbReference type="Pfam" id="PF16900">
    <property type="entry name" value="REPA_OB_2"/>
    <property type="match status" value="1"/>
</dbReference>
<dbReference type="EMBL" id="OIVN01001440">
    <property type="protein sequence ID" value="SPC93953.1"/>
    <property type="molecule type" value="Genomic_DNA"/>
</dbReference>
<evidence type="ECO:0000256" key="9">
    <source>
        <dbReference type="ARBA" id="ARBA00023125"/>
    </source>
</evidence>
<dbReference type="InterPro" id="IPR008906">
    <property type="entry name" value="HATC_C_dom"/>
</dbReference>
<dbReference type="GO" id="GO:0006310">
    <property type="term" value="P:DNA recombination"/>
    <property type="evidence" value="ECO:0007669"/>
    <property type="project" value="UniProtKB-KW"/>
</dbReference>
<dbReference type="SUPFAM" id="SSF50249">
    <property type="entry name" value="Nucleic acid-binding proteins"/>
    <property type="match status" value="2"/>
</dbReference>
<reference evidence="15" key="1">
    <citation type="submission" date="2018-02" db="EMBL/GenBank/DDBJ databases">
        <authorList>
            <person name="Cohen D.B."/>
            <person name="Kent A.D."/>
        </authorList>
    </citation>
    <scope>NUCLEOTIDE SEQUENCE</scope>
</reference>
<dbReference type="SUPFAM" id="SSF52540">
    <property type="entry name" value="P-loop containing nucleoside triphosphate hydrolases"/>
    <property type="match status" value="1"/>
</dbReference>
<dbReference type="PROSITE" id="PS50104">
    <property type="entry name" value="TIR"/>
    <property type="match status" value="1"/>
</dbReference>
<dbReference type="InterPro" id="IPR027417">
    <property type="entry name" value="P-loop_NTPase"/>
</dbReference>
<dbReference type="Pfam" id="PF01582">
    <property type="entry name" value="TIR"/>
    <property type="match status" value="1"/>
</dbReference>
<dbReference type="Gene3D" id="2.40.50.140">
    <property type="entry name" value="Nucleic acid-binding proteins"/>
    <property type="match status" value="2"/>
</dbReference>
<dbReference type="Pfam" id="PF01336">
    <property type="entry name" value="tRNA_anti-codon"/>
    <property type="match status" value="1"/>
</dbReference>
<evidence type="ECO:0000256" key="3">
    <source>
        <dbReference type="ARBA" id="ARBA00022705"/>
    </source>
</evidence>
<evidence type="ECO:0000256" key="1">
    <source>
        <dbReference type="ARBA" id="ARBA00004123"/>
    </source>
</evidence>
<evidence type="ECO:0000313" key="15">
    <source>
        <dbReference type="EMBL" id="SPC93953.1"/>
    </source>
</evidence>
<keyword evidence="12" id="KW-0539">Nucleus</keyword>
<dbReference type="SUPFAM" id="SSF52200">
    <property type="entry name" value="Toll/Interleukin receptor TIR domain"/>
    <property type="match status" value="1"/>
</dbReference>
<dbReference type="Pfam" id="PF05699">
    <property type="entry name" value="Dimer_Tnp_hAT"/>
    <property type="match status" value="1"/>
</dbReference>
<comment type="subcellular location">
    <subcellularLocation>
        <location evidence="1">Nucleus</location>
    </subcellularLocation>
</comment>
<dbReference type="SUPFAM" id="SSF53098">
    <property type="entry name" value="Ribonuclease H-like"/>
    <property type="match status" value="1"/>
</dbReference>
<dbReference type="CDD" id="cd04475">
    <property type="entry name" value="RPA1_DBD_B"/>
    <property type="match status" value="1"/>
</dbReference>
<evidence type="ECO:0000256" key="11">
    <source>
        <dbReference type="ARBA" id="ARBA00023204"/>
    </source>
</evidence>
<protein>
    <recommendedName>
        <fullName evidence="14">TIR domain-containing protein</fullName>
    </recommendedName>
</protein>